<dbReference type="Gene3D" id="3.90.230.10">
    <property type="entry name" value="Creatinase/methionine aminopeptidase superfamily"/>
    <property type="match status" value="1"/>
</dbReference>
<reference evidence="9 10" key="1">
    <citation type="journal article" date="2016" name="Nat. Commun.">
        <title>Thousands of microbial genomes shed light on interconnected biogeochemical processes in an aquifer system.</title>
        <authorList>
            <person name="Anantharaman K."/>
            <person name="Brown C.T."/>
            <person name="Hug L.A."/>
            <person name="Sharon I."/>
            <person name="Castelle C.J."/>
            <person name="Probst A.J."/>
            <person name="Thomas B.C."/>
            <person name="Singh A."/>
            <person name="Wilkins M.J."/>
            <person name="Karaoz U."/>
            <person name="Brodie E.L."/>
            <person name="Williams K.H."/>
            <person name="Hubbard S.S."/>
            <person name="Banfield J.F."/>
        </authorList>
    </citation>
    <scope>NUCLEOTIDE SEQUENCE [LARGE SCALE GENOMIC DNA]</scope>
</reference>
<evidence type="ECO:0000256" key="1">
    <source>
        <dbReference type="ARBA" id="ARBA00002521"/>
    </source>
</evidence>
<comment type="caution">
    <text evidence="9">The sequence shown here is derived from an EMBL/GenBank/DDBJ whole genome shotgun (WGS) entry which is preliminary data.</text>
</comment>
<dbReference type="Proteomes" id="UP000177947">
    <property type="component" value="Unassembled WGS sequence"/>
</dbReference>
<evidence type="ECO:0000313" key="10">
    <source>
        <dbReference type="Proteomes" id="UP000177947"/>
    </source>
</evidence>
<dbReference type="EMBL" id="MEYQ01000045">
    <property type="protein sequence ID" value="OGD38411.1"/>
    <property type="molecule type" value="Genomic_DNA"/>
</dbReference>
<dbReference type="NCBIfam" id="TIGR00500">
    <property type="entry name" value="met_pdase_I"/>
    <property type="match status" value="1"/>
</dbReference>
<feature type="binding site" evidence="6">
    <location>
        <position position="208"/>
    </location>
    <ligand>
        <name>a divalent metal cation</name>
        <dbReference type="ChEBI" id="CHEBI:60240"/>
        <label>2</label>
        <note>catalytic</note>
    </ligand>
</feature>
<dbReference type="GO" id="GO:0004239">
    <property type="term" value="F:initiator methionyl aminopeptidase activity"/>
    <property type="evidence" value="ECO:0007669"/>
    <property type="project" value="UniProtKB-UniRule"/>
</dbReference>
<feature type="binding site" evidence="6">
    <location>
        <position position="112"/>
    </location>
    <ligand>
        <name>a divalent metal cation</name>
        <dbReference type="ChEBI" id="CHEBI:60240"/>
        <label>1</label>
    </ligand>
</feature>
<dbReference type="GO" id="GO:0006508">
    <property type="term" value="P:proteolysis"/>
    <property type="evidence" value="ECO:0007669"/>
    <property type="project" value="UniProtKB-KW"/>
</dbReference>
<feature type="binding site" evidence="6">
    <location>
        <position position="239"/>
    </location>
    <ligand>
        <name>a divalent metal cation</name>
        <dbReference type="ChEBI" id="CHEBI:60240"/>
        <label>1</label>
    </ligand>
</feature>
<evidence type="ECO:0000259" key="8">
    <source>
        <dbReference type="Pfam" id="PF00557"/>
    </source>
</evidence>
<comment type="cofactor">
    <cofactor evidence="6">
        <name>Co(2+)</name>
        <dbReference type="ChEBI" id="CHEBI:48828"/>
    </cofactor>
    <cofactor evidence="6">
        <name>Zn(2+)</name>
        <dbReference type="ChEBI" id="CHEBI:29105"/>
    </cofactor>
    <cofactor evidence="6">
        <name>Mn(2+)</name>
        <dbReference type="ChEBI" id="CHEBI:29035"/>
    </cofactor>
    <cofactor evidence="6">
        <name>Fe(2+)</name>
        <dbReference type="ChEBI" id="CHEBI:29033"/>
    </cofactor>
    <text evidence="6">Binds 2 divalent metal cations per subunit. Has a high-affinity and a low affinity metal-binding site. The true nature of the physiological cofactor is under debate. The enzyme is active with cobalt, zinc, manganese or divalent iron ions. Most likely, methionine aminopeptidases function as mononuclear Fe(2+)-metalloproteases under physiological conditions, and the catalytically relevant metal-binding site has been assigned to the histidine-containing high-affinity site.</text>
</comment>
<dbReference type="SUPFAM" id="SSF55920">
    <property type="entry name" value="Creatinase/aminopeptidase"/>
    <property type="match status" value="1"/>
</dbReference>
<keyword evidence="2 6" id="KW-0031">Aminopeptidase</keyword>
<evidence type="ECO:0000256" key="6">
    <source>
        <dbReference type="HAMAP-Rule" id="MF_01974"/>
    </source>
</evidence>
<dbReference type="GO" id="GO:0046872">
    <property type="term" value="F:metal ion binding"/>
    <property type="evidence" value="ECO:0007669"/>
    <property type="project" value="UniProtKB-UniRule"/>
</dbReference>
<dbReference type="EC" id="3.4.11.18" evidence="6 7"/>
<dbReference type="InterPro" id="IPR036005">
    <property type="entry name" value="Creatinase/aminopeptidase-like"/>
</dbReference>
<dbReference type="PANTHER" id="PTHR43330">
    <property type="entry name" value="METHIONINE AMINOPEPTIDASE"/>
    <property type="match status" value="1"/>
</dbReference>
<evidence type="ECO:0000256" key="3">
    <source>
        <dbReference type="ARBA" id="ARBA00022670"/>
    </source>
</evidence>
<feature type="binding site" evidence="6">
    <location>
        <position position="175"/>
    </location>
    <ligand>
        <name>a divalent metal cation</name>
        <dbReference type="ChEBI" id="CHEBI:60240"/>
        <label>2</label>
        <note>catalytic</note>
    </ligand>
</feature>
<keyword evidence="5 6" id="KW-0378">Hydrolase</keyword>
<feature type="domain" description="Peptidase M24" evidence="8">
    <location>
        <begin position="12"/>
        <end position="246"/>
    </location>
</feature>
<keyword evidence="3 6" id="KW-0645">Protease</keyword>
<protein>
    <recommendedName>
        <fullName evidence="6 7">Methionine aminopeptidase</fullName>
        <shortName evidence="6">MAP</shortName>
        <shortName evidence="6">MetAP</shortName>
        <ecNumber evidence="6 7">3.4.11.18</ecNumber>
    </recommendedName>
    <alternativeName>
        <fullName evidence="6">Peptidase M</fullName>
    </alternativeName>
</protein>
<comment type="catalytic activity">
    <reaction evidence="6 7">
        <text>Release of N-terminal amino acids, preferentially methionine, from peptides and arylamides.</text>
        <dbReference type="EC" id="3.4.11.18"/>
    </reaction>
</comment>
<feature type="binding site" evidence="6">
    <location>
        <position position="101"/>
    </location>
    <ligand>
        <name>a divalent metal cation</name>
        <dbReference type="ChEBI" id="CHEBI:60240"/>
        <label>1</label>
    </ligand>
</feature>
<dbReference type="GO" id="GO:0005829">
    <property type="term" value="C:cytosol"/>
    <property type="evidence" value="ECO:0007669"/>
    <property type="project" value="TreeGrafter"/>
</dbReference>
<organism evidence="9 10">
    <name type="scientific">Candidatus Azambacteria bacterium RIFCSPLOWO2_01_FULL_37_9</name>
    <dbReference type="NCBI Taxonomy" id="1797297"/>
    <lineage>
        <taxon>Bacteria</taxon>
        <taxon>Candidatus Azamiibacteriota</taxon>
    </lineage>
</organism>
<evidence type="ECO:0000256" key="7">
    <source>
        <dbReference type="RuleBase" id="RU003653"/>
    </source>
</evidence>
<comment type="function">
    <text evidence="1 6">Removes the N-terminal methionine from nascent proteins. The N-terminal methionine is often cleaved when the second residue in the primary sequence is small and uncharged (Met-Ala-, Cys, Gly, Pro, Ser, Thr, or Val). Requires deformylation of the N(alpha)-formylated initiator methionine before it can be hydrolyzed.</text>
</comment>
<dbReference type="Pfam" id="PF00557">
    <property type="entry name" value="Peptidase_M24"/>
    <property type="match status" value="1"/>
</dbReference>
<feature type="binding site" evidence="6">
    <location>
        <position position="112"/>
    </location>
    <ligand>
        <name>a divalent metal cation</name>
        <dbReference type="ChEBI" id="CHEBI:60240"/>
        <label>2</label>
        <note>catalytic</note>
    </ligand>
</feature>
<dbReference type="InterPro" id="IPR002467">
    <property type="entry name" value="Pept_M24A_MAP1"/>
</dbReference>
<feature type="binding site" evidence="6">
    <location>
        <position position="83"/>
    </location>
    <ligand>
        <name>substrate</name>
    </ligand>
</feature>
<dbReference type="AlphaFoldDB" id="A0A1F5C6D7"/>
<feature type="binding site" evidence="6">
    <location>
        <position position="239"/>
    </location>
    <ligand>
        <name>a divalent metal cation</name>
        <dbReference type="ChEBI" id="CHEBI:60240"/>
        <label>2</label>
        <note>catalytic</note>
    </ligand>
</feature>
<sequence length="255" mass="27976">MVTFKKKEEIIKLREGGKILAEILQNVAHLAKPGISTARLNEIAEELIKKFGARPSFKNFRSEKNVPPYPATLCTSINDEIVHCVPSQERILKDGDILGLDLGIWYKNFCTDSAFTVAIGEISKEAQKLISTTEESLYKGIKEAVVGNTIGDIGFVISQYVQQAGFSVIRDLVGHGVGYGVHEDPQIPNFGQKGQGEKLKVGMVLAIEPMTTIGDYHIKSCSDHFGYRTSDGSLSAHFEHTIAITENGPEILTKL</sequence>
<dbReference type="PANTHER" id="PTHR43330:SF27">
    <property type="entry name" value="METHIONINE AMINOPEPTIDASE"/>
    <property type="match status" value="1"/>
</dbReference>
<dbReference type="GO" id="GO:0070006">
    <property type="term" value="F:metalloaminopeptidase activity"/>
    <property type="evidence" value="ECO:0007669"/>
    <property type="project" value="UniProtKB-UniRule"/>
</dbReference>
<keyword evidence="4 6" id="KW-0479">Metal-binding</keyword>
<dbReference type="PRINTS" id="PR00599">
    <property type="entry name" value="MAPEPTIDASE"/>
</dbReference>
<evidence type="ECO:0000313" key="9">
    <source>
        <dbReference type="EMBL" id="OGD38411.1"/>
    </source>
</evidence>
<dbReference type="InterPro" id="IPR001714">
    <property type="entry name" value="Pept_M24_MAP"/>
</dbReference>
<evidence type="ECO:0000256" key="4">
    <source>
        <dbReference type="ARBA" id="ARBA00022723"/>
    </source>
</evidence>
<evidence type="ECO:0000256" key="5">
    <source>
        <dbReference type="ARBA" id="ARBA00022801"/>
    </source>
</evidence>
<proteinExistence type="inferred from homology"/>
<gene>
    <name evidence="6" type="primary">map</name>
    <name evidence="9" type="ORF">A2907_01230</name>
</gene>
<name>A0A1F5C6D7_9BACT</name>
<accession>A0A1F5C6D7</accession>
<dbReference type="InterPro" id="IPR000994">
    <property type="entry name" value="Pept_M24"/>
</dbReference>
<comment type="similarity">
    <text evidence="6">Belongs to the peptidase M24A family. Methionine aminopeptidase type 1 subfamily.</text>
</comment>
<comment type="subunit">
    <text evidence="6">Monomer.</text>
</comment>
<dbReference type="CDD" id="cd01086">
    <property type="entry name" value="MetAP1"/>
    <property type="match status" value="1"/>
</dbReference>
<feature type="binding site" evidence="6">
    <location>
        <position position="182"/>
    </location>
    <ligand>
        <name>substrate</name>
    </ligand>
</feature>
<evidence type="ECO:0000256" key="2">
    <source>
        <dbReference type="ARBA" id="ARBA00022438"/>
    </source>
</evidence>
<dbReference type="HAMAP" id="MF_01974">
    <property type="entry name" value="MetAP_1"/>
    <property type="match status" value="1"/>
</dbReference>